<dbReference type="PANTHER" id="PTHR42815">
    <property type="entry name" value="FAD-BINDING, PUTATIVE (AFU_ORTHOLOGUE AFUA_6G07600)-RELATED"/>
    <property type="match status" value="1"/>
</dbReference>
<evidence type="ECO:0000259" key="1">
    <source>
        <dbReference type="Pfam" id="PF01243"/>
    </source>
</evidence>
<keyword evidence="3" id="KW-1185">Reference proteome</keyword>
<dbReference type="Pfam" id="PF01243">
    <property type="entry name" value="PNPOx_N"/>
    <property type="match status" value="1"/>
</dbReference>
<organism evidence="2 3">
    <name type="scientific">Gracilibacillus caseinilyticus</name>
    <dbReference type="NCBI Taxonomy" id="2932256"/>
    <lineage>
        <taxon>Bacteria</taxon>
        <taxon>Bacillati</taxon>
        <taxon>Bacillota</taxon>
        <taxon>Bacilli</taxon>
        <taxon>Bacillales</taxon>
        <taxon>Bacillaceae</taxon>
        <taxon>Gracilibacillus</taxon>
    </lineage>
</organism>
<dbReference type="Proteomes" id="UP000831782">
    <property type="component" value="Chromosome"/>
</dbReference>
<feature type="domain" description="Pyridoxamine 5'-phosphate oxidase N-terminal" evidence="1">
    <location>
        <begin position="37"/>
        <end position="135"/>
    </location>
</feature>
<dbReference type="RefSeq" id="WP_244717076.1">
    <property type="nucleotide sequence ID" value="NZ_CP095072.1"/>
</dbReference>
<dbReference type="EMBL" id="CP095072">
    <property type="protein sequence ID" value="UOQ47691.1"/>
    <property type="molecule type" value="Genomic_DNA"/>
</dbReference>
<proteinExistence type="predicted"/>
<accession>A0ABY4ETE3</accession>
<reference evidence="2 3" key="1">
    <citation type="submission" date="2022-04" db="EMBL/GenBank/DDBJ databases">
        <title>Gracilibacillus sp. isolated from saltern.</title>
        <authorList>
            <person name="Won M."/>
            <person name="Lee C.-M."/>
            <person name="Woen H.-Y."/>
            <person name="Kwon S.-W."/>
        </authorList>
    </citation>
    <scope>NUCLEOTIDE SEQUENCE [LARGE SCALE GENOMIC DNA]</scope>
    <source>
        <strain evidence="2 3">SSWR10-1</strain>
    </source>
</reference>
<protein>
    <submittedName>
        <fullName evidence="2">Pyridoxamine 5'-phosphate oxidase family protein</fullName>
    </submittedName>
</protein>
<dbReference type="SUPFAM" id="SSF50475">
    <property type="entry name" value="FMN-binding split barrel"/>
    <property type="match status" value="1"/>
</dbReference>
<dbReference type="NCBIfam" id="TIGR04025">
    <property type="entry name" value="PPOX_FMN_DR2398"/>
    <property type="match status" value="1"/>
</dbReference>
<sequence length="212" mass="23640">MNKTNPFGETIKTEEELRSLVGFPSDLVNNKVINHLDSNCKDFISKSPFLVMGTMNESGFSDASPRGDEIGFVKVLDEKHLIIPERPGNKRIDSMRNILSHPAISLIFFIPGLGETLRVNGKATLVTDEVLLNEMKCRGKSPILGIGVEVDECFIHCAKALIRSKLWNPETWLDRTTLPSAAKIVSEHAKLPGMTEESISNRLQISYTNKLY</sequence>
<dbReference type="Gene3D" id="2.30.110.10">
    <property type="entry name" value="Electron Transport, Fmn-binding Protein, Chain A"/>
    <property type="match status" value="1"/>
</dbReference>
<dbReference type="PANTHER" id="PTHR42815:SF2">
    <property type="entry name" value="FAD-BINDING, PUTATIVE (AFU_ORTHOLOGUE AFUA_6G07600)-RELATED"/>
    <property type="match status" value="1"/>
</dbReference>
<dbReference type="InterPro" id="IPR012349">
    <property type="entry name" value="Split_barrel_FMN-bd"/>
</dbReference>
<gene>
    <name evidence="2" type="ORF">MUN88_16775</name>
</gene>
<dbReference type="InterPro" id="IPR024029">
    <property type="entry name" value="Pyridox_Oxase_FMN-dep"/>
</dbReference>
<name>A0ABY4ETE3_9BACI</name>
<dbReference type="InterPro" id="IPR011576">
    <property type="entry name" value="Pyridox_Oxase_N"/>
</dbReference>
<evidence type="ECO:0000313" key="3">
    <source>
        <dbReference type="Proteomes" id="UP000831782"/>
    </source>
</evidence>
<evidence type="ECO:0000313" key="2">
    <source>
        <dbReference type="EMBL" id="UOQ47691.1"/>
    </source>
</evidence>